<gene>
    <name evidence="3" type="ORF">LAESUDRAFT_720694</name>
</gene>
<feature type="region of interest" description="Disordered" evidence="1">
    <location>
        <begin position="306"/>
        <end position="326"/>
    </location>
</feature>
<feature type="compositionally biased region" description="Low complexity" evidence="1">
    <location>
        <begin position="1536"/>
        <end position="1553"/>
    </location>
</feature>
<feature type="region of interest" description="Disordered" evidence="1">
    <location>
        <begin position="1520"/>
        <end position="1570"/>
    </location>
</feature>
<dbReference type="InterPro" id="IPR058210">
    <property type="entry name" value="SACS/Nov_dom"/>
</dbReference>
<evidence type="ECO:0000256" key="1">
    <source>
        <dbReference type="SAM" id="MobiDB-lite"/>
    </source>
</evidence>
<name>A0A165HA96_9APHY</name>
<keyword evidence="4" id="KW-1185">Reference proteome</keyword>
<dbReference type="Gene3D" id="3.30.565.10">
    <property type="entry name" value="Histidine kinase-like ATPase, C-terminal domain"/>
    <property type="match status" value="1"/>
</dbReference>
<dbReference type="Proteomes" id="UP000076871">
    <property type="component" value="Unassembled WGS sequence"/>
</dbReference>
<feature type="compositionally biased region" description="Polar residues" evidence="1">
    <location>
        <begin position="1432"/>
        <end position="1442"/>
    </location>
</feature>
<dbReference type="OrthoDB" id="10031156at2759"/>
<dbReference type="NCBIfam" id="NF047352">
    <property type="entry name" value="P_loop_sacsin"/>
    <property type="match status" value="1"/>
</dbReference>
<organism evidence="3 4">
    <name type="scientific">Laetiporus sulphureus 93-53</name>
    <dbReference type="NCBI Taxonomy" id="1314785"/>
    <lineage>
        <taxon>Eukaryota</taxon>
        <taxon>Fungi</taxon>
        <taxon>Dikarya</taxon>
        <taxon>Basidiomycota</taxon>
        <taxon>Agaricomycotina</taxon>
        <taxon>Agaricomycetes</taxon>
        <taxon>Polyporales</taxon>
        <taxon>Laetiporus</taxon>
    </lineage>
</organism>
<dbReference type="SUPFAM" id="SSF55874">
    <property type="entry name" value="ATPase domain of HSP90 chaperone/DNA topoisomerase II/histidine kinase"/>
    <property type="match status" value="1"/>
</dbReference>
<dbReference type="GeneID" id="63824896"/>
<dbReference type="InParanoid" id="A0A165HA96"/>
<feature type="region of interest" description="Disordered" evidence="1">
    <location>
        <begin position="1417"/>
        <end position="1485"/>
    </location>
</feature>
<dbReference type="PANTHER" id="PTHR47839:SF1">
    <property type="entry name" value="DOMAIN PROTEIN, PUTATIVE (AFU_ORTHOLOGUE AFUA_6G04830)-RELATED"/>
    <property type="match status" value="1"/>
</dbReference>
<dbReference type="InterPro" id="IPR036890">
    <property type="entry name" value="HATPase_C_sf"/>
</dbReference>
<feature type="compositionally biased region" description="Polar residues" evidence="1">
    <location>
        <begin position="1555"/>
        <end position="1568"/>
    </location>
</feature>
<protein>
    <recommendedName>
        <fullName evidence="2">Sacsin/Nov domain-containing protein</fullName>
    </recommendedName>
</protein>
<dbReference type="STRING" id="1314785.A0A165HA96"/>
<evidence type="ECO:0000313" key="3">
    <source>
        <dbReference type="EMBL" id="KZT11459.1"/>
    </source>
</evidence>
<dbReference type="InterPro" id="IPR022155">
    <property type="entry name" value="DUF3684"/>
</dbReference>
<feature type="compositionally biased region" description="Polar residues" evidence="1">
    <location>
        <begin position="1467"/>
        <end position="1485"/>
    </location>
</feature>
<dbReference type="RefSeq" id="XP_040769199.1">
    <property type="nucleotide sequence ID" value="XM_040907867.1"/>
</dbReference>
<reference evidence="3 4" key="1">
    <citation type="journal article" date="2016" name="Mol. Biol. Evol.">
        <title>Comparative Genomics of Early-Diverging Mushroom-Forming Fungi Provides Insights into the Origins of Lignocellulose Decay Capabilities.</title>
        <authorList>
            <person name="Nagy L.G."/>
            <person name="Riley R."/>
            <person name="Tritt A."/>
            <person name="Adam C."/>
            <person name="Daum C."/>
            <person name="Floudas D."/>
            <person name="Sun H."/>
            <person name="Yadav J.S."/>
            <person name="Pangilinan J."/>
            <person name="Larsson K.H."/>
            <person name="Matsuura K."/>
            <person name="Barry K."/>
            <person name="Labutti K."/>
            <person name="Kuo R."/>
            <person name="Ohm R.A."/>
            <person name="Bhattacharya S.S."/>
            <person name="Shirouzu T."/>
            <person name="Yoshinaga Y."/>
            <person name="Martin F.M."/>
            <person name="Grigoriev I.V."/>
            <person name="Hibbett D.S."/>
        </authorList>
    </citation>
    <scope>NUCLEOTIDE SEQUENCE [LARGE SCALE GENOMIC DNA]</scope>
    <source>
        <strain evidence="3 4">93-53</strain>
    </source>
</reference>
<dbReference type="PANTHER" id="PTHR47839">
    <property type="entry name" value="DOMAIN PROTEIN, PUTATIVE (AFU_ORTHOLOGUE AFUA_6G04830)-RELATED"/>
    <property type="match status" value="1"/>
</dbReference>
<sequence>MANARGALWDAGHDESVEVNQRALIDKVLARYSGEFTVFRELLQNSDDAGAHAVEIHFETKEYINQKSGQTDSEPVVDQRAALDLKAALVHQWTFKNNGMVFRDEDWNRLKKIAEGNPDEEKIGAFGVGFYSLFSVTEEPFVTSGGQWMGFYWKDKKDQLFARRGRLPDTSNDGWTTFEMFLREPAPIPRAFDITRFLASSITFMSHLSEVSIYLDERRISRLSKVIGASKPITIPRGLKTSSPKGIMQVKEIHTTPLSIRAEVLLWVYMAGSEESRSLKASSKSALTNGPTTFFSSLFSSFTSGSSSQRTATPAPEQSVVEPDPTTTIESNVKLSIYAAGIGVKLDQKLKADLNRATKKNPPTSLRIELIYTGKDEYDASKEEDEEQPEITGSVFQGLRADLDGAGAARIFIGHATGQTTGLAGHIAARFIPTVERESIDLMDRTVAVWNEELLYAGGFLARSAYEMEMDTIRSLWVSAAEGPATKDLSSDEALRTWLQGRAVHGLKFFTFHPSTPSAVVSAKLEDAFFSCASNKQFAIISTSGVKNATEVRIPDALFADFLKVLPVLPEEVLKNARPMVDVLCSRGIIRSIEFMDVLQELRSRPLTENEMLACFKWWIGIQDQHDAQSLERIRTELLNAAVLFIGEGEGSGGKITPISSIQTFLDLRGAGAIIPVDGPLPAHLLPVSISKHFSAKQLSLAFPWKELVILNWLEYIVGLSATASSDVEHDVTKSAHWAERVLQVLARAWPSLAKDTQDRAIELIRDKACVPTSAGLKLPMEAYFQNAHIFHDLPVVQFPSSAHVKGSLEKLLQSLGVRKHVDLQIVFDRMIKTGDWTTAELVKYLVAVQSMLTPMEHDRLRMTAAFAKEGESSSGSEKKIVRFKARDLYEPLDVFRDLRLPLIDWGNHPKWRGNSEEAKFLFDLGLRRFPPLSVIVRLAANEDRAVNQAALRYLLDNIITKYTDYDPRAFADFPFVPAIKGEIACLAKPLEVFASFCWAQLGFTVVESSLRMEALMKLRIDEHPPTSALVNLLQSSPPTTESTAREWFSILSSRVTDFFPSQLKVLSQMPFIPVPNFENGTTRMLPPSQCYFRGASDANFHSRLFVFVDFGAQGNQFLSVCGTKHEPSVEEIAGILLQDPHRFYELAGGRENYLIELRNIAVNHRLIPSSTLLRLKRSAALVGSMRVKKVKSAEKAQAADGSAELEEDDWDYQYDLLPPEQIVVADDMHAYQLFGDSIFAAPQEDILEVFYMKLGSKPLSSLIREEYRTTAEIKGSRKAVEIRSLILERLPLFLHEHTHGRRRESYGELSNEKNFIVRTFGKLTVMKSLQFGKTRSVKTQDSSAIARREGRGPIELWLAGNDHVDLYEVATSMCRFIFDSPKPNDALLFMTILSTDLKALKRRGYNVDRILRQQKAQRETSLNSLKEKQNTTELASQTTGLAQAPLSGGGTQSQIHSASERERTEQLLQRQSMAADSQSSLGDAQEQLNANWAAMPDTAKRASTAQSAFRQSLTTWARRLNGRTEPSGISGSEYPSGSNSPASISRPSSPVSTGALSSGTSYVGQRENQPDVVPKATIATMINSAISACRQEKSKELQGKERMEMIREEANKTYCDGAVKITLIGEMGNIKVFASPDVPDAKSIMTTKSQSIARFIYVIRPLCEVYNLPDASVNIYYDLAGHRIAFNRNSSLFLNLRYFEAWHDEAVNKGELTEAYFSWFLTLAHEIAHNLIGPHNSAHEFYFSAISEAHLPALLNFLRDGHDT</sequence>
<evidence type="ECO:0000313" key="4">
    <source>
        <dbReference type="Proteomes" id="UP000076871"/>
    </source>
</evidence>
<feature type="domain" description="Sacsin/Nov" evidence="2">
    <location>
        <begin position="24"/>
        <end position="147"/>
    </location>
</feature>
<proteinExistence type="predicted"/>
<dbReference type="EMBL" id="KV427607">
    <property type="protein sequence ID" value="KZT11459.1"/>
    <property type="molecule type" value="Genomic_DNA"/>
</dbReference>
<dbReference type="Pfam" id="PF12449">
    <property type="entry name" value="DUF3684"/>
    <property type="match status" value="1"/>
</dbReference>
<dbReference type="Pfam" id="PF25794">
    <property type="entry name" value="SACS"/>
    <property type="match status" value="1"/>
</dbReference>
<evidence type="ECO:0000259" key="2">
    <source>
        <dbReference type="Pfam" id="PF25794"/>
    </source>
</evidence>
<accession>A0A165HA96</accession>